<accession>A0ABW3F3L6</accession>
<evidence type="ECO:0008006" key="4">
    <source>
        <dbReference type="Google" id="ProtNLM"/>
    </source>
</evidence>
<reference evidence="3" key="1">
    <citation type="journal article" date="2019" name="Int. J. Syst. Evol. Microbiol.">
        <title>The Global Catalogue of Microorganisms (GCM) 10K type strain sequencing project: providing services to taxonomists for standard genome sequencing and annotation.</title>
        <authorList>
            <consortium name="The Broad Institute Genomics Platform"/>
            <consortium name="The Broad Institute Genome Sequencing Center for Infectious Disease"/>
            <person name="Wu L."/>
            <person name="Ma J."/>
        </authorList>
    </citation>
    <scope>NUCLEOTIDE SEQUENCE [LARGE SCALE GENOMIC DNA]</scope>
    <source>
        <strain evidence="3">JCM 31202</strain>
    </source>
</reference>
<name>A0ABW3F3L6_9ACTN</name>
<feature type="non-terminal residue" evidence="2">
    <location>
        <position position="1"/>
    </location>
</feature>
<evidence type="ECO:0000256" key="1">
    <source>
        <dbReference type="SAM" id="SignalP"/>
    </source>
</evidence>
<feature type="non-terminal residue" evidence="2">
    <location>
        <position position="184"/>
    </location>
</feature>
<gene>
    <name evidence="2" type="ORF">ACFQ11_37825</name>
</gene>
<keyword evidence="1" id="KW-0732">Signal</keyword>
<feature type="chain" id="PRO_5046597076" description="Prenyltransferase" evidence="1">
    <location>
        <begin position="20"/>
        <end position="184"/>
    </location>
</feature>
<dbReference type="EMBL" id="JBHTJA010000266">
    <property type="protein sequence ID" value="MFD0906182.1"/>
    <property type="molecule type" value="Genomic_DNA"/>
</dbReference>
<protein>
    <recommendedName>
        <fullName evidence="4">Prenyltransferase</fullName>
    </recommendedName>
</protein>
<sequence>GVRLLAALGGPLLGAAAMAAADLPAARLAITDPRRWSTADWAADAIPHLAYGMTTHAALAAAFRADEHDRRHVDPRPARRPALLRAAALGAATGCRSTAGLTVLALRCRRTDPGPARLLARPGVRALHTLMAAGELALDKHPAVPGRDAPQGMIPRVLLAAAAARDAARRDRTEYGPPALVAAA</sequence>
<organism evidence="2 3">
    <name type="scientific">Actinomadura sediminis</name>
    <dbReference type="NCBI Taxonomy" id="1038904"/>
    <lineage>
        <taxon>Bacteria</taxon>
        <taxon>Bacillati</taxon>
        <taxon>Actinomycetota</taxon>
        <taxon>Actinomycetes</taxon>
        <taxon>Streptosporangiales</taxon>
        <taxon>Thermomonosporaceae</taxon>
        <taxon>Actinomadura</taxon>
    </lineage>
</organism>
<dbReference type="Proteomes" id="UP001596972">
    <property type="component" value="Unassembled WGS sequence"/>
</dbReference>
<keyword evidence="3" id="KW-1185">Reference proteome</keyword>
<evidence type="ECO:0000313" key="3">
    <source>
        <dbReference type="Proteomes" id="UP001596972"/>
    </source>
</evidence>
<proteinExistence type="predicted"/>
<comment type="caution">
    <text evidence="2">The sequence shown here is derived from an EMBL/GenBank/DDBJ whole genome shotgun (WGS) entry which is preliminary data.</text>
</comment>
<feature type="signal peptide" evidence="1">
    <location>
        <begin position="1"/>
        <end position="19"/>
    </location>
</feature>
<evidence type="ECO:0000313" key="2">
    <source>
        <dbReference type="EMBL" id="MFD0906182.1"/>
    </source>
</evidence>